<sequence>MTNARPPRCGGPATKGALRLCAFALSLPMALSLSAAEHAGSPRNDHLALQKAYADAVRARIVEHWLRPASVLPGQRCSARVLQLPTGTVISVETQSDCQFDAVGRSSLEDAVRRAQPLPIEGFQSVYVRHLQLTFVAE</sequence>
<evidence type="ECO:0000313" key="3">
    <source>
        <dbReference type="EMBL" id="MBM9940313.1"/>
    </source>
</evidence>
<feature type="chain" id="PRO_5043755755" evidence="1">
    <location>
        <begin position="36"/>
        <end position="138"/>
    </location>
</feature>
<dbReference type="Pfam" id="PF13103">
    <property type="entry name" value="TonB_2"/>
    <property type="match status" value="1"/>
</dbReference>
<organism evidence="2 5">
    <name type="scientific">Stenotrophomonas lactitubi</name>
    <dbReference type="NCBI Taxonomy" id="2045214"/>
    <lineage>
        <taxon>Bacteria</taxon>
        <taxon>Pseudomonadati</taxon>
        <taxon>Pseudomonadota</taxon>
        <taxon>Gammaproteobacteria</taxon>
        <taxon>Lysobacterales</taxon>
        <taxon>Lysobacteraceae</taxon>
        <taxon>Stenotrophomonas</taxon>
    </lineage>
</organism>
<dbReference type="Gene3D" id="3.30.1150.10">
    <property type="match status" value="1"/>
</dbReference>
<accession>A0AAW4GI06</accession>
<evidence type="ECO:0000313" key="4">
    <source>
        <dbReference type="Proteomes" id="UP000749453"/>
    </source>
</evidence>
<reference evidence="4" key="1">
    <citation type="submission" date="2021-01" db="EMBL/GenBank/DDBJ databases">
        <title>Stenotrophomonas maltophilia.</title>
        <authorList>
            <person name="Yu Y."/>
        </authorList>
    </citation>
    <scope>NUCLEOTIDE SEQUENCE [LARGE SCALE GENOMIC DNA]</scope>
    <source>
        <strain evidence="4">As-6</strain>
    </source>
</reference>
<keyword evidence="1" id="KW-0732">Signal</keyword>
<dbReference type="RefSeq" id="WP_100553346.1">
    <property type="nucleotide sequence ID" value="NZ_CBCSJZ010000006.1"/>
</dbReference>
<evidence type="ECO:0000313" key="2">
    <source>
        <dbReference type="EMBL" id="MBM9914666.1"/>
    </source>
</evidence>
<evidence type="ECO:0000313" key="5">
    <source>
        <dbReference type="Proteomes" id="UP000784064"/>
    </source>
</evidence>
<dbReference type="AlphaFoldDB" id="A0AAW4GI06"/>
<dbReference type="EMBL" id="JAFFTB010000035">
    <property type="protein sequence ID" value="MBM9940313.1"/>
    <property type="molecule type" value="Genomic_DNA"/>
</dbReference>
<dbReference type="EMBL" id="JAFFTA010000022">
    <property type="protein sequence ID" value="MBM9914666.1"/>
    <property type="molecule type" value="Genomic_DNA"/>
</dbReference>
<dbReference type="Proteomes" id="UP000749453">
    <property type="component" value="Unassembled WGS sequence"/>
</dbReference>
<gene>
    <name evidence="2" type="ORF">JJW18_14430</name>
    <name evidence="3" type="ORF">JJW19_19420</name>
</gene>
<reference evidence="2" key="2">
    <citation type="submission" date="2021-01" db="EMBL/GenBank/DDBJ databases">
        <authorList>
            <person name="Yu Y."/>
        </authorList>
    </citation>
    <scope>NUCLEOTIDE SEQUENCE</scope>
    <source>
        <strain evidence="2">As-5</strain>
        <strain evidence="3">As-6</strain>
    </source>
</reference>
<keyword evidence="4" id="KW-1185">Reference proteome</keyword>
<dbReference type="Proteomes" id="UP000784064">
    <property type="component" value="Unassembled WGS sequence"/>
</dbReference>
<evidence type="ECO:0000256" key="1">
    <source>
        <dbReference type="SAM" id="SignalP"/>
    </source>
</evidence>
<feature type="signal peptide" evidence="1">
    <location>
        <begin position="1"/>
        <end position="35"/>
    </location>
</feature>
<comment type="caution">
    <text evidence="2">The sequence shown here is derived from an EMBL/GenBank/DDBJ whole genome shotgun (WGS) entry which is preliminary data.</text>
</comment>
<protein>
    <submittedName>
        <fullName evidence="2">TonB C-terminal domain-containing protein</fullName>
    </submittedName>
</protein>
<dbReference type="SUPFAM" id="SSF74653">
    <property type="entry name" value="TolA/TonB C-terminal domain"/>
    <property type="match status" value="1"/>
</dbReference>
<proteinExistence type="predicted"/>
<name>A0AAW4GI06_9GAMM</name>